<dbReference type="AlphaFoldDB" id="A0A6C0CW65"/>
<evidence type="ECO:0000313" key="1">
    <source>
        <dbReference type="EMBL" id="QHT08758.1"/>
    </source>
</evidence>
<organism evidence="1">
    <name type="scientific">viral metagenome</name>
    <dbReference type="NCBI Taxonomy" id="1070528"/>
    <lineage>
        <taxon>unclassified sequences</taxon>
        <taxon>metagenomes</taxon>
        <taxon>organismal metagenomes</taxon>
    </lineage>
</organism>
<proteinExistence type="predicted"/>
<sequence>MDDYSITSLQESRNEWCSRLINTLTPLIIEGFKSIFDEAWTLCEENDELEKYLMTFQNFLARIPKWNPTIVETETKRIVEKSNCGYLTDLISCVHIIQLKSLTCMRVGNKQKKIDINIPSLNDFIHKAYINTARKLYKNIYLYEKNITPLQIQKHNREVELIVREEILNSIRDNIPVEDILKVYLDESIEEDIQVEEKEEIISTEPVEEELKESVDEEIKEEKEDEEKLEIEPLEESKEKIKFNDIDQAISVDKIIEEIEAPKTEERLEQISNERNEARKLEEMEDEDDDDKITIGEKINLGDLDVHDLDKPKELNKAPLGLEEIEILT</sequence>
<dbReference type="Pfam" id="PF19068">
    <property type="entry name" value="DUF5764"/>
    <property type="match status" value="1"/>
</dbReference>
<reference evidence="1" key="1">
    <citation type="journal article" date="2020" name="Nature">
        <title>Giant virus diversity and host interactions through global metagenomics.</title>
        <authorList>
            <person name="Schulz F."/>
            <person name="Roux S."/>
            <person name="Paez-Espino D."/>
            <person name="Jungbluth S."/>
            <person name="Walsh D.A."/>
            <person name="Denef V.J."/>
            <person name="McMahon K.D."/>
            <person name="Konstantinidis K.T."/>
            <person name="Eloe-Fadrosh E.A."/>
            <person name="Kyrpides N.C."/>
            <person name="Woyke T."/>
        </authorList>
    </citation>
    <scope>NUCLEOTIDE SEQUENCE</scope>
    <source>
        <strain evidence="1">GVMAG-M-3300023109-53</strain>
    </source>
</reference>
<dbReference type="EMBL" id="MN739501">
    <property type="protein sequence ID" value="QHT08758.1"/>
    <property type="molecule type" value="Genomic_DNA"/>
</dbReference>
<dbReference type="InterPro" id="IPR043913">
    <property type="entry name" value="DUF5764"/>
</dbReference>
<accession>A0A6C0CW65</accession>
<name>A0A6C0CW65_9ZZZZ</name>
<protein>
    <submittedName>
        <fullName evidence="1">Uncharacterized protein</fullName>
    </submittedName>
</protein>